<dbReference type="GO" id="GO:0031418">
    <property type="term" value="F:L-ascorbic acid binding"/>
    <property type="evidence" value="ECO:0007669"/>
    <property type="project" value="UniProtKB-KW"/>
</dbReference>
<dbReference type="PANTHER" id="PTHR10209">
    <property type="entry name" value="OXIDOREDUCTASE, 2OG-FE II OXYGENASE FAMILY PROTEIN"/>
    <property type="match status" value="1"/>
</dbReference>
<keyword evidence="1" id="KW-0479">Metal-binding</keyword>
<protein>
    <recommendedName>
        <fullName evidence="5">Non-haem dioxygenase N-terminal domain-containing protein</fullName>
    </recommendedName>
</protein>
<keyword evidence="3" id="KW-0560">Oxidoreductase</keyword>
<dbReference type="GO" id="GO:0046872">
    <property type="term" value="F:metal ion binding"/>
    <property type="evidence" value="ECO:0007669"/>
    <property type="project" value="UniProtKB-KW"/>
</dbReference>
<dbReference type="Proteomes" id="UP000222542">
    <property type="component" value="Unassembled WGS sequence"/>
</dbReference>
<evidence type="ECO:0000259" key="5">
    <source>
        <dbReference type="Pfam" id="PF14226"/>
    </source>
</evidence>
<dbReference type="AlphaFoldDB" id="A0A2G2ZUS5"/>
<feature type="domain" description="Non-haem dioxygenase N-terminal" evidence="5">
    <location>
        <begin position="28"/>
        <end position="96"/>
    </location>
</feature>
<dbReference type="EMBL" id="AYRZ02000003">
    <property type="protein sequence ID" value="PHT85723.1"/>
    <property type="molecule type" value="Genomic_DNA"/>
</dbReference>
<evidence type="ECO:0000313" key="6">
    <source>
        <dbReference type="EMBL" id="PHT85723.1"/>
    </source>
</evidence>
<comment type="caution">
    <text evidence="6">The sequence shown here is derived from an EMBL/GenBank/DDBJ whole genome shotgun (WGS) entry which is preliminary data.</text>
</comment>
<dbReference type="Gramene" id="PHT85723">
    <property type="protein sequence ID" value="PHT85723"/>
    <property type="gene ID" value="T459_07829"/>
</dbReference>
<dbReference type="InterPro" id="IPR027443">
    <property type="entry name" value="IPNS-like_sf"/>
</dbReference>
<keyword evidence="7" id="KW-1185">Reference proteome</keyword>
<proteinExistence type="predicted"/>
<dbReference type="OMA" id="TRKSHEQ"/>
<evidence type="ECO:0000256" key="3">
    <source>
        <dbReference type="ARBA" id="ARBA00023002"/>
    </source>
</evidence>
<keyword evidence="2" id="KW-0847">Vitamin C</keyword>
<gene>
    <name evidence="6" type="ORF">T459_07829</name>
</gene>
<dbReference type="SUPFAM" id="SSF51197">
    <property type="entry name" value="Clavaminate synthase-like"/>
    <property type="match status" value="1"/>
</dbReference>
<evidence type="ECO:0000256" key="2">
    <source>
        <dbReference type="ARBA" id="ARBA00022896"/>
    </source>
</evidence>
<dbReference type="InterPro" id="IPR026992">
    <property type="entry name" value="DIOX_N"/>
</dbReference>
<dbReference type="Pfam" id="PF14226">
    <property type="entry name" value="DIOX_N"/>
    <property type="match status" value="1"/>
</dbReference>
<evidence type="ECO:0000313" key="7">
    <source>
        <dbReference type="Proteomes" id="UP000222542"/>
    </source>
</evidence>
<dbReference type="GO" id="GO:0016706">
    <property type="term" value="F:2-oxoglutarate-dependent dioxygenase activity"/>
    <property type="evidence" value="ECO:0007669"/>
    <property type="project" value="UniProtKB-ARBA"/>
</dbReference>
<accession>A0A2G2ZUS5</accession>
<sequence length="128" mass="14806">MLELLRFQFIRPPNECAELKMSKSTQQIPVLDLSGIQVQDRRKQVVDEIREASVKWGFFQLINHGVPPSVLEGMIDGTRKLHEQDAELKKEYYSRDLMGKRVRYESNPLIYLSIRAHLNCSSISVLSC</sequence>
<organism evidence="6 7">
    <name type="scientific">Capsicum annuum</name>
    <name type="common">Capsicum pepper</name>
    <dbReference type="NCBI Taxonomy" id="4072"/>
    <lineage>
        <taxon>Eukaryota</taxon>
        <taxon>Viridiplantae</taxon>
        <taxon>Streptophyta</taxon>
        <taxon>Embryophyta</taxon>
        <taxon>Tracheophyta</taxon>
        <taxon>Spermatophyta</taxon>
        <taxon>Magnoliopsida</taxon>
        <taxon>eudicotyledons</taxon>
        <taxon>Gunneridae</taxon>
        <taxon>Pentapetalae</taxon>
        <taxon>asterids</taxon>
        <taxon>lamiids</taxon>
        <taxon>Solanales</taxon>
        <taxon>Solanaceae</taxon>
        <taxon>Solanoideae</taxon>
        <taxon>Capsiceae</taxon>
        <taxon>Capsicum</taxon>
    </lineage>
</organism>
<reference evidence="6 7" key="2">
    <citation type="journal article" date="2017" name="Genome Biol.">
        <title>New reference genome sequences of hot pepper reveal the massive evolution of plant disease-resistance genes by retroduplication.</title>
        <authorList>
            <person name="Kim S."/>
            <person name="Park J."/>
            <person name="Yeom S.I."/>
            <person name="Kim Y.M."/>
            <person name="Seo E."/>
            <person name="Kim K.T."/>
            <person name="Kim M.S."/>
            <person name="Lee J.M."/>
            <person name="Cheong K."/>
            <person name="Shin H.S."/>
            <person name="Kim S.B."/>
            <person name="Han K."/>
            <person name="Lee J."/>
            <person name="Park M."/>
            <person name="Lee H.A."/>
            <person name="Lee H.Y."/>
            <person name="Lee Y."/>
            <person name="Oh S."/>
            <person name="Lee J.H."/>
            <person name="Choi E."/>
            <person name="Choi E."/>
            <person name="Lee S.E."/>
            <person name="Jeon J."/>
            <person name="Kim H."/>
            <person name="Choi G."/>
            <person name="Song H."/>
            <person name="Lee J."/>
            <person name="Lee S.C."/>
            <person name="Kwon J.K."/>
            <person name="Lee H.Y."/>
            <person name="Koo N."/>
            <person name="Hong Y."/>
            <person name="Kim R.W."/>
            <person name="Kang W.H."/>
            <person name="Huh J.H."/>
            <person name="Kang B.C."/>
            <person name="Yang T.J."/>
            <person name="Lee Y.H."/>
            <person name="Bennetzen J.L."/>
            <person name="Choi D."/>
        </authorList>
    </citation>
    <scope>NUCLEOTIDE SEQUENCE [LARGE SCALE GENOMIC DNA]</scope>
    <source>
        <strain evidence="7">cv. CM334</strain>
    </source>
</reference>
<name>A0A2G2ZUS5_CAPAN</name>
<dbReference type="PANTHER" id="PTHR10209:SF429">
    <property type="entry name" value="1-AMINOCYCLOPROPANE-1-CARBOXYLATE OXIDASE HOMOLOG 1-LIKE"/>
    <property type="match status" value="1"/>
</dbReference>
<evidence type="ECO:0000256" key="4">
    <source>
        <dbReference type="ARBA" id="ARBA00023004"/>
    </source>
</evidence>
<keyword evidence="4" id="KW-0408">Iron</keyword>
<reference evidence="6 7" key="1">
    <citation type="journal article" date="2014" name="Nat. Genet.">
        <title>Genome sequence of the hot pepper provides insights into the evolution of pungency in Capsicum species.</title>
        <authorList>
            <person name="Kim S."/>
            <person name="Park M."/>
            <person name="Yeom S.I."/>
            <person name="Kim Y.M."/>
            <person name="Lee J.M."/>
            <person name="Lee H.A."/>
            <person name="Seo E."/>
            <person name="Choi J."/>
            <person name="Cheong K."/>
            <person name="Kim K.T."/>
            <person name="Jung K."/>
            <person name="Lee G.W."/>
            <person name="Oh S.K."/>
            <person name="Bae C."/>
            <person name="Kim S.B."/>
            <person name="Lee H.Y."/>
            <person name="Kim S.Y."/>
            <person name="Kim M.S."/>
            <person name="Kang B.C."/>
            <person name="Jo Y.D."/>
            <person name="Yang H.B."/>
            <person name="Jeong H.J."/>
            <person name="Kang W.H."/>
            <person name="Kwon J.K."/>
            <person name="Shin C."/>
            <person name="Lim J.Y."/>
            <person name="Park J.H."/>
            <person name="Huh J.H."/>
            <person name="Kim J.S."/>
            <person name="Kim B.D."/>
            <person name="Cohen O."/>
            <person name="Paran I."/>
            <person name="Suh M.C."/>
            <person name="Lee S.B."/>
            <person name="Kim Y.K."/>
            <person name="Shin Y."/>
            <person name="Noh S.J."/>
            <person name="Park J."/>
            <person name="Seo Y.S."/>
            <person name="Kwon S.Y."/>
            <person name="Kim H.A."/>
            <person name="Park J.M."/>
            <person name="Kim H.J."/>
            <person name="Choi S.B."/>
            <person name="Bosland P.W."/>
            <person name="Reeves G."/>
            <person name="Jo S.H."/>
            <person name="Lee B.W."/>
            <person name="Cho H.T."/>
            <person name="Choi H.S."/>
            <person name="Lee M.S."/>
            <person name="Yu Y."/>
            <person name="Do Choi Y."/>
            <person name="Park B.S."/>
            <person name="van Deynze A."/>
            <person name="Ashrafi H."/>
            <person name="Hill T."/>
            <person name="Kim W.T."/>
            <person name="Pai H.S."/>
            <person name="Ahn H.K."/>
            <person name="Yeam I."/>
            <person name="Giovannoni J.J."/>
            <person name="Rose J.K."/>
            <person name="Sorensen I."/>
            <person name="Lee S.J."/>
            <person name="Kim R.W."/>
            <person name="Choi I.Y."/>
            <person name="Choi B.S."/>
            <person name="Lim J.S."/>
            <person name="Lee Y.H."/>
            <person name="Choi D."/>
        </authorList>
    </citation>
    <scope>NUCLEOTIDE SEQUENCE [LARGE SCALE GENOMIC DNA]</scope>
    <source>
        <strain evidence="7">cv. CM334</strain>
    </source>
</reference>
<dbReference type="Gene3D" id="2.60.120.330">
    <property type="entry name" value="B-lactam Antibiotic, Isopenicillin N Synthase, Chain"/>
    <property type="match status" value="1"/>
</dbReference>
<evidence type="ECO:0000256" key="1">
    <source>
        <dbReference type="ARBA" id="ARBA00022723"/>
    </source>
</evidence>